<keyword evidence="9 14" id="KW-1133">Transmembrane helix</keyword>
<accession>A0A6H0QZR1</accession>
<evidence type="ECO:0000256" key="3">
    <source>
        <dbReference type="ARBA" id="ARBA00022448"/>
    </source>
</evidence>
<gene>
    <name evidence="17" type="primary">cox2</name>
</gene>
<dbReference type="Gene3D" id="2.60.40.420">
    <property type="entry name" value="Cupredoxins - blue copper proteins"/>
    <property type="match status" value="1"/>
</dbReference>
<dbReference type="Pfam" id="PF02790">
    <property type="entry name" value="COX2_TM"/>
    <property type="match status" value="1"/>
</dbReference>
<dbReference type="GO" id="GO:0005507">
    <property type="term" value="F:copper ion binding"/>
    <property type="evidence" value="ECO:0007669"/>
    <property type="project" value="InterPro"/>
</dbReference>
<evidence type="ECO:0000259" key="16">
    <source>
        <dbReference type="PROSITE" id="PS50999"/>
    </source>
</evidence>
<keyword evidence="10 13" id="KW-0186">Copper</keyword>
<proteinExistence type="inferred from homology"/>
<dbReference type="GO" id="GO:0005743">
    <property type="term" value="C:mitochondrial inner membrane"/>
    <property type="evidence" value="ECO:0007669"/>
    <property type="project" value="UniProtKB-SubCell"/>
</dbReference>
<feature type="domain" description="Cytochrome oxidase subunit II copper A binding" evidence="15">
    <location>
        <begin position="106"/>
        <end position="241"/>
    </location>
</feature>
<keyword evidence="4 13" id="KW-0679">Respiratory chain</keyword>
<protein>
    <recommendedName>
        <fullName evidence="13">Cytochrome c oxidase subunit 2</fullName>
    </recommendedName>
</protein>
<keyword evidence="11 13" id="KW-0472">Membrane</keyword>
<evidence type="ECO:0000256" key="10">
    <source>
        <dbReference type="ARBA" id="ARBA00023008"/>
    </source>
</evidence>
<keyword evidence="3 13" id="KW-0813">Transport</keyword>
<feature type="domain" description="Cytochrome oxidase subunit II transmembrane region profile" evidence="16">
    <location>
        <begin position="7"/>
        <end position="100"/>
    </location>
</feature>
<keyword evidence="8 13" id="KW-0249">Electron transport</keyword>
<name>A0A6H0QZR1_9CHLO</name>
<keyword evidence="6 13" id="KW-0479">Metal-binding</keyword>
<keyword evidence="13" id="KW-0999">Mitochondrion inner membrane</keyword>
<comment type="similarity">
    <text evidence="2 13">Belongs to the cytochrome c oxidase subunit 2 family.</text>
</comment>
<evidence type="ECO:0000256" key="2">
    <source>
        <dbReference type="ARBA" id="ARBA00007866"/>
    </source>
</evidence>
<comment type="subcellular location">
    <subcellularLocation>
        <location evidence="1">Membrane</location>
        <topology evidence="1">Multi-pass membrane protein</topology>
    </subcellularLocation>
    <subcellularLocation>
        <location evidence="13">Mitochondrion inner membrane</location>
        <topology evidence="13">Multi-pass membrane protein</topology>
    </subcellularLocation>
</comment>
<evidence type="ECO:0000256" key="12">
    <source>
        <dbReference type="ARBA" id="ARBA00049512"/>
    </source>
</evidence>
<evidence type="ECO:0000256" key="11">
    <source>
        <dbReference type="ARBA" id="ARBA00023136"/>
    </source>
</evidence>
<comment type="catalytic activity">
    <reaction evidence="12">
        <text>4 Fe(II)-[cytochrome c] + O2 + 8 H(+)(in) = 4 Fe(III)-[cytochrome c] + 2 H2O + 4 H(+)(out)</text>
        <dbReference type="Rhea" id="RHEA:11436"/>
        <dbReference type="Rhea" id="RHEA-COMP:10350"/>
        <dbReference type="Rhea" id="RHEA-COMP:14399"/>
        <dbReference type="ChEBI" id="CHEBI:15377"/>
        <dbReference type="ChEBI" id="CHEBI:15378"/>
        <dbReference type="ChEBI" id="CHEBI:15379"/>
        <dbReference type="ChEBI" id="CHEBI:29033"/>
        <dbReference type="ChEBI" id="CHEBI:29034"/>
        <dbReference type="EC" id="7.1.1.9"/>
    </reaction>
    <physiologicalReaction direction="left-to-right" evidence="12">
        <dbReference type="Rhea" id="RHEA:11437"/>
    </physiologicalReaction>
</comment>
<dbReference type="FunFam" id="2.60.40.420:FF:000001">
    <property type="entry name" value="Cytochrome c oxidase subunit 2"/>
    <property type="match status" value="1"/>
</dbReference>
<geneLocation type="mitochondrion" evidence="17"/>
<dbReference type="InterPro" id="IPR045187">
    <property type="entry name" value="CcO_II"/>
</dbReference>
<dbReference type="CDD" id="cd13912">
    <property type="entry name" value="CcO_II_C"/>
    <property type="match status" value="1"/>
</dbReference>
<dbReference type="AlphaFoldDB" id="A0A6H0QZR1"/>
<evidence type="ECO:0000256" key="14">
    <source>
        <dbReference type="SAM" id="Phobius"/>
    </source>
</evidence>
<comment type="function">
    <text evidence="13">Component of the cytochrome c oxidase, the last enzyme in the mitochondrial electron transport chain which drives oxidative phosphorylation. The respiratory chain contains 3 multisubunit complexes succinate dehydrogenase (complex II, CII), ubiquinol-cytochrome c oxidoreductase (cytochrome b-c1 complex, complex III, CIII) and cytochrome c oxidase (complex IV, CIV), that cooperate to transfer electrons derived from NADH and succinate to molecular oxygen, creating an electrochemical gradient over the inner membrane that drives transmembrane transport and the ATP synthase. Cytochrome c oxidase is the component of the respiratory chain that catalyzes the reduction of oxygen to water. Electrons originating from reduced cytochrome c in the intermembrane space (IMS) are transferred via the dinuclear copper A center (CU(A)) of subunit 2 and heme A of subunit 1 to the active site in subunit 1, a binuclear center (BNC) formed by heme A3 and copper B (CU(B)). The BNC reduces molecular oxygen to 2 water molecules using 4 electrons from cytochrome c in the IMS and 4 protons from the mitochondrial matrix.</text>
</comment>
<keyword evidence="13 17" id="KW-0496">Mitochondrion</keyword>
<evidence type="ECO:0000313" key="17">
    <source>
        <dbReference type="EMBL" id="QIV68120.1"/>
    </source>
</evidence>
<evidence type="ECO:0000256" key="4">
    <source>
        <dbReference type="ARBA" id="ARBA00022660"/>
    </source>
</evidence>
<evidence type="ECO:0000256" key="1">
    <source>
        <dbReference type="ARBA" id="ARBA00004141"/>
    </source>
</evidence>
<keyword evidence="5 13" id="KW-0812">Transmembrane</keyword>
<evidence type="ECO:0000256" key="6">
    <source>
        <dbReference type="ARBA" id="ARBA00022723"/>
    </source>
</evidence>
<keyword evidence="7" id="KW-1278">Translocase</keyword>
<comment type="cofactor">
    <cofactor evidence="13">
        <name>Cu cation</name>
        <dbReference type="ChEBI" id="CHEBI:23378"/>
    </cofactor>
    <text evidence="13">Binds a copper A center.</text>
</comment>
<dbReference type="PROSITE" id="PS50999">
    <property type="entry name" value="COX2_TM"/>
    <property type="match status" value="1"/>
</dbReference>
<dbReference type="SUPFAM" id="SSF49503">
    <property type="entry name" value="Cupredoxins"/>
    <property type="match status" value="1"/>
</dbReference>
<dbReference type="Pfam" id="PF00116">
    <property type="entry name" value="COX2"/>
    <property type="match status" value="1"/>
</dbReference>
<dbReference type="PRINTS" id="PR01166">
    <property type="entry name" value="CYCOXIDASEII"/>
</dbReference>
<dbReference type="InterPro" id="IPR002429">
    <property type="entry name" value="CcO_II-like_C"/>
</dbReference>
<evidence type="ECO:0000256" key="13">
    <source>
        <dbReference type="RuleBase" id="RU000457"/>
    </source>
</evidence>
<feature type="transmembrane region" description="Helical" evidence="14">
    <location>
        <begin position="29"/>
        <end position="49"/>
    </location>
</feature>
<evidence type="ECO:0000256" key="7">
    <source>
        <dbReference type="ARBA" id="ARBA00022967"/>
    </source>
</evidence>
<dbReference type="EMBL" id="MN782006">
    <property type="protein sequence ID" value="QIV68120.1"/>
    <property type="molecule type" value="Genomic_DNA"/>
</dbReference>
<dbReference type="GO" id="GO:0004129">
    <property type="term" value="F:cytochrome-c oxidase activity"/>
    <property type="evidence" value="ECO:0007669"/>
    <property type="project" value="UniProtKB-EC"/>
</dbReference>
<dbReference type="PANTHER" id="PTHR22888:SF9">
    <property type="entry name" value="CYTOCHROME C OXIDASE SUBUNIT 2"/>
    <property type="match status" value="1"/>
</dbReference>
<dbReference type="InterPro" id="IPR001505">
    <property type="entry name" value="Copper_CuA"/>
</dbReference>
<sequence length="245" mass="28418">MESFHSWLSCWTYCFQDSRSQMASTITTFHSDVMVVMLFVVGFVLTILTRRTMLRIKAKETYQITHGAVIEIVWTLLPRLAVSRIALPSWTLLYSTDRVPGETQTPFDLTIKATGLQWYWSYEYGLDEVEDLAFESYMVREDELPQGRLRLLEVDQRLVVPRDHRIRVLVSARDVIHSWAVPSLGVKCDAIPGRLNQIFFLRNRRGVFHGQCSELCGTYHRFMPIIVERVSESEALAWLAEAARR</sequence>
<dbReference type="PROSITE" id="PS50857">
    <property type="entry name" value="COX2_CUA"/>
    <property type="match status" value="1"/>
</dbReference>
<evidence type="ECO:0000256" key="5">
    <source>
        <dbReference type="ARBA" id="ARBA00022692"/>
    </source>
</evidence>
<dbReference type="PROSITE" id="PS00078">
    <property type="entry name" value="COX2"/>
    <property type="match status" value="1"/>
</dbReference>
<evidence type="ECO:0000259" key="15">
    <source>
        <dbReference type="PROSITE" id="PS50857"/>
    </source>
</evidence>
<dbReference type="InterPro" id="IPR011759">
    <property type="entry name" value="Cyt_c_oxidase_su2_TM_dom"/>
</dbReference>
<dbReference type="Gene3D" id="1.10.287.90">
    <property type="match status" value="1"/>
</dbReference>
<organism evidence="17">
    <name type="scientific">Marsupiomonas sp. NIES 1824</name>
    <dbReference type="NCBI Taxonomy" id="1562198"/>
    <lineage>
        <taxon>Eukaryota</taxon>
        <taxon>Viridiplantae</taxon>
        <taxon>Chlorophyta</taxon>
        <taxon>core chlorophytes</taxon>
        <taxon>Pedinophyceae</taxon>
        <taxon>Marsupiomonadales</taxon>
        <taxon>Marsupiomonadaceae</taxon>
        <taxon>Marsupiomonas</taxon>
    </lineage>
</organism>
<evidence type="ECO:0000256" key="9">
    <source>
        <dbReference type="ARBA" id="ARBA00022989"/>
    </source>
</evidence>
<dbReference type="InterPro" id="IPR008972">
    <property type="entry name" value="Cupredoxin"/>
</dbReference>
<dbReference type="InterPro" id="IPR034210">
    <property type="entry name" value="CcO_II_C"/>
</dbReference>
<dbReference type="GO" id="GO:0042773">
    <property type="term" value="P:ATP synthesis coupled electron transport"/>
    <property type="evidence" value="ECO:0007669"/>
    <property type="project" value="TreeGrafter"/>
</dbReference>
<dbReference type="InterPro" id="IPR036257">
    <property type="entry name" value="Cyt_c_oxidase_su2_TM_sf"/>
</dbReference>
<dbReference type="PANTHER" id="PTHR22888">
    <property type="entry name" value="CYTOCHROME C OXIDASE, SUBUNIT II"/>
    <property type="match status" value="1"/>
</dbReference>
<evidence type="ECO:0000256" key="8">
    <source>
        <dbReference type="ARBA" id="ARBA00022982"/>
    </source>
</evidence>
<dbReference type="SUPFAM" id="SSF81464">
    <property type="entry name" value="Cytochrome c oxidase subunit II-like, transmembrane region"/>
    <property type="match status" value="1"/>
</dbReference>
<reference evidence="17" key="1">
    <citation type="journal article" date="2020" name="Mitochondrial DNA Part B Resour">
        <title>Complete mitogenome of the chlorophyte green alga Marsupiomonas sp. NIES 1824 (Pedinophyceae).</title>
        <authorList>
            <person name="Turmel M."/>
            <person name="Otis C."/>
            <person name="Lemieux C."/>
        </authorList>
    </citation>
    <scope>NUCLEOTIDE SEQUENCE</scope>
</reference>